<dbReference type="RefSeq" id="WP_153792037.1">
    <property type="nucleotide sequence ID" value="NZ_CP045915.1"/>
</dbReference>
<dbReference type="Proteomes" id="UP000339690">
    <property type="component" value="Chromosome"/>
</dbReference>
<organism evidence="1 2">
    <name type="scientific">Gracilibacillus salitolerans</name>
    <dbReference type="NCBI Taxonomy" id="2663022"/>
    <lineage>
        <taxon>Bacteria</taxon>
        <taxon>Bacillati</taxon>
        <taxon>Bacillota</taxon>
        <taxon>Bacilli</taxon>
        <taxon>Bacillales</taxon>
        <taxon>Bacillaceae</taxon>
        <taxon>Gracilibacillus</taxon>
    </lineage>
</organism>
<sequence length="123" mass="14539">MSIFWIVLLLIIVFFSHLFYTRYVPIKGIPCVEIDKKLNREKLTLDIRDYQEADNDKVEEAVVIPIPYLRRYFHEIPSRTVHIVASNHVEKNLAIRFLKQKGFEITGYTLTECRCKKKIGRLA</sequence>
<accession>A0A5Q2TSL5</accession>
<dbReference type="EMBL" id="CP045915">
    <property type="protein sequence ID" value="QGH35768.1"/>
    <property type="molecule type" value="Genomic_DNA"/>
</dbReference>
<evidence type="ECO:0008006" key="3">
    <source>
        <dbReference type="Google" id="ProtNLM"/>
    </source>
</evidence>
<dbReference type="KEGG" id="grc:GI584_17685"/>
<dbReference type="SUPFAM" id="SSF52821">
    <property type="entry name" value="Rhodanese/Cell cycle control phosphatase"/>
    <property type="match status" value="1"/>
</dbReference>
<reference evidence="1 2" key="1">
    <citation type="submission" date="2019-11" db="EMBL/GenBank/DDBJ databases">
        <title>Gracilibacillus salitolerans sp. nov., a moderate halophile isolated from a saline soil in northwest China.</title>
        <authorList>
            <person name="Gan L."/>
        </authorList>
    </citation>
    <scope>NUCLEOTIDE SEQUENCE [LARGE SCALE GENOMIC DNA]</scope>
    <source>
        <strain evidence="1 2">SCU50</strain>
    </source>
</reference>
<gene>
    <name evidence="1" type="ORF">GI584_17685</name>
</gene>
<evidence type="ECO:0000313" key="2">
    <source>
        <dbReference type="Proteomes" id="UP000339690"/>
    </source>
</evidence>
<proteinExistence type="predicted"/>
<evidence type="ECO:0000313" key="1">
    <source>
        <dbReference type="EMBL" id="QGH35768.1"/>
    </source>
</evidence>
<dbReference type="AlphaFoldDB" id="A0A5Q2TSL5"/>
<dbReference type="InterPro" id="IPR036873">
    <property type="entry name" value="Rhodanese-like_dom_sf"/>
</dbReference>
<protein>
    <recommendedName>
        <fullName evidence="3">Sulfurtransferase</fullName>
    </recommendedName>
</protein>
<name>A0A5Q2TSL5_9BACI</name>
<dbReference type="Gene3D" id="3.40.250.10">
    <property type="entry name" value="Rhodanese-like domain"/>
    <property type="match status" value="1"/>
</dbReference>
<keyword evidence="2" id="KW-1185">Reference proteome</keyword>